<dbReference type="PRINTS" id="PR00081">
    <property type="entry name" value="GDHRDH"/>
</dbReference>
<dbReference type="InterPro" id="IPR002347">
    <property type="entry name" value="SDR_fam"/>
</dbReference>
<proteinExistence type="predicted"/>
<evidence type="ECO:0000259" key="2">
    <source>
        <dbReference type="SMART" id="SM00822"/>
    </source>
</evidence>
<dbReference type="PRINTS" id="PR00080">
    <property type="entry name" value="SDRFAMILY"/>
</dbReference>
<dbReference type="PANTHER" id="PTHR43975">
    <property type="entry name" value="ZGC:101858"/>
    <property type="match status" value="1"/>
</dbReference>
<evidence type="ECO:0000313" key="3">
    <source>
        <dbReference type="Proteomes" id="UP000085678"/>
    </source>
</evidence>
<dbReference type="KEGG" id="lak:106158377"/>
<dbReference type="GeneID" id="106158377"/>
<dbReference type="OrthoDB" id="47007at2759"/>
<dbReference type="InParanoid" id="A0A1S3HUQ1"/>
<dbReference type="Gene3D" id="3.40.50.720">
    <property type="entry name" value="NAD(P)-binding Rossmann-like Domain"/>
    <property type="match status" value="1"/>
</dbReference>
<dbReference type="InterPro" id="IPR020904">
    <property type="entry name" value="Sc_DH/Rdtase_CS"/>
</dbReference>
<dbReference type="Pfam" id="PF13561">
    <property type="entry name" value="adh_short_C2"/>
    <property type="match status" value="1"/>
</dbReference>
<sequence length="259" mass="27392">MAGLRDKVVLITGASGGIGAAVAVQLAKQGCRLALNGRNVDKLEDTATKCRETGLRSDMIFLVPGDISQEEIASEILEKTIEKFNQLDILVNNAGVVLIDTIENMDMANFDRVMNINFRAAVYLTHLAVPYLVATKGNVVNVSSASAAVPGSMRLTYGVSKAALEHFTKSAALHLGPKQVRVNCISPGYVDTDILPNAGVDPETIKAFTGQLKDAHPIGRYGQPDDISDMIVAVASDSARFMTGAVVAVDGGMQLSAAF</sequence>
<gene>
    <name evidence="4" type="primary">LOC106158377</name>
</gene>
<dbReference type="AlphaFoldDB" id="A0A1S3HUQ1"/>
<keyword evidence="3" id="KW-1185">Reference proteome</keyword>
<accession>A0A1S3HUQ1</accession>
<dbReference type="InterPro" id="IPR036291">
    <property type="entry name" value="NAD(P)-bd_dom_sf"/>
</dbReference>
<evidence type="ECO:0000256" key="1">
    <source>
        <dbReference type="ARBA" id="ARBA00023002"/>
    </source>
</evidence>
<evidence type="ECO:0000313" key="4">
    <source>
        <dbReference type="RefSeq" id="XP_013389770.1"/>
    </source>
</evidence>
<dbReference type="SUPFAM" id="SSF51735">
    <property type="entry name" value="NAD(P)-binding Rossmann-fold domains"/>
    <property type="match status" value="1"/>
</dbReference>
<dbReference type="GO" id="GO:0006629">
    <property type="term" value="P:lipid metabolic process"/>
    <property type="evidence" value="ECO:0007669"/>
    <property type="project" value="UniProtKB-ARBA"/>
</dbReference>
<dbReference type="Proteomes" id="UP000085678">
    <property type="component" value="Unplaced"/>
</dbReference>
<dbReference type="STRING" id="7574.A0A1S3HUQ1"/>
<dbReference type="SMART" id="SM00822">
    <property type="entry name" value="PKS_KR"/>
    <property type="match status" value="1"/>
</dbReference>
<keyword evidence="1" id="KW-0560">Oxidoreductase</keyword>
<dbReference type="FunFam" id="3.40.50.720:FF:000084">
    <property type="entry name" value="Short-chain dehydrogenase reductase"/>
    <property type="match status" value="1"/>
</dbReference>
<reference evidence="4" key="1">
    <citation type="submission" date="2025-08" db="UniProtKB">
        <authorList>
            <consortium name="RefSeq"/>
        </authorList>
    </citation>
    <scope>IDENTIFICATION</scope>
    <source>
        <tissue evidence="4">Gonads</tissue>
    </source>
</reference>
<dbReference type="GO" id="GO:0016491">
    <property type="term" value="F:oxidoreductase activity"/>
    <property type="evidence" value="ECO:0007669"/>
    <property type="project" value="UniProtKB-KW"/>
</dbReference>
<dbReference type="PROSITE" id="PS00061">
    <property type="entry name" value="ADH_SHORT"/>
    <property type="match status" value="1"/>
</dbReference>
<name>A0A1S3HUQ1_LINAN</name>
<dbReference type="PANTHER" id="PTHR43975:SF2">
    <property type="entry name" value="EG:BACR7A4.14 PROTEIN-RELATED"/>
    <property type="match status" value="1"/>
</dbReference>
<organism evidence="3 4">
    <name type="scientific">Lingula anatina</name>
    <name type="common">Brachiopod</name>
    <name type="synonym">Lingula unguis</name>
    <dbReference type="NCBI Taxonomy" id="7574"/>
    <lineage>
        <taxon>Eukaryota</taxon>
        <taxon>Metazoa</taxon>
        <taxon>Spiralia</taxon>
        <taxon>Lophotrochozoa</taxon>
        <taxon>Brachiopoda</taxon>
        <taxon>Linguliformea</taxon>
        <taxon>Lingulata</taxon>
        <taxon>Lingulida</taxon>
        <taxon>Linguloidea</taxon>
        <taxon>Lingulidae</taxon>
        <taxon>Lingula</taxon>
    </lineage>
</organism>
<protein>
    <submittedName>
        <fullName evidence="4">Uncharacterized protein LOC106158377</fullName>
    </submittedName>
</protein>
<dbReference type="InterPro" id="IPR057326">
    <property type="entry name" value="KR_dom"/>
</dbReference>
<feature type="domain" description="Ketoreductase" evidence="2">
    <location>
        <begin position="7"/>
        <end position="188"/>
    </location>
</feature>
<dbReference type="RefSeq" id="XP_013389770.1">
    <property type="nucleotide sequence ID" value="XM_013534316.1"/>
</dbReference>